<evidence type="ECO:0000313" key="3">
    <source>
        <dbReference type="Proteomes" id="UP000002630"/>
    </source>
</evidence>
<protein>
    <submittedName>
        <fullName evidence="2">Uncharacterized protein</fullName>
    </submittedName>
</protein>
<evidence type="ECO:0000313" key="2">
    <source>
        <dbReference type="EMBL" id="CBJ28066.1"/>
    </source>
</evidence>
<feature type="compositionally biased region" description="Basic and acidic residues" evidence="1">
    <location>
        <begin position="12"/>
        <end position="26"/>
    </location>
</feature>
<dbReference type="EMBL" id="FN649760">
    <property type="protein sequence ID" value="CBJ28066.1"/>
    <property type="molecule type" value="Genomic_DNA"/>
</dbReference>
<proteinExistence type="predicted"/>
<name>D7G8P2_ECTSI</name>
<reference evidence="2 3" key="1">
    <citation type="journal article" date="2010" name="Nature">
        <title>The Ectocarpus genome and the independent evolution of multicellularity in brown algae.</title>
        <authorList>
            <person name="Cock J.M."/>
            <person name="Sterck L."/>
            <person name="Rouze P."/>
            <person name="Scornet D."/>
            <person name="Allen A.E."/>
            <person name="Amoutzias G."/>
            <person name="Anthouard V."/>
            <person name="Artiguenave F."/>
            <person name="Aury J.M."/>
            <person name="Badger J.H."/>
            <person name="Beszteri B."/>
            <person name="Billiau K."/>
            <person name="Bonnet E."/>
            <person name="Bothwell J.H."/>
            <person name="Bowler C."/>
            <person name="Boyen C."/>
            <person name="Brownlee C."/>
            <person name="Carrano C.J."/>
            <person name="Charrier B."/>
            <person name="Cho G.Y."/>
            <person name="Coelho S.M."/>
            <person name="Collen J."/>
            <person name="Corre E."/>
            <person name="Da Silva C."/>
            <person name="Delage L."/>
            <person name="Delaroque N."/>
            <person name="Dittami S.M."/>
            <person name="Doulbeau S."/>
            <person name="Elias M."/>
            <person name="Farnham G."/>
            <person name="Gachon C.M."/>
            <person name="Gschloessl B."/>
            <person name="Heesch S."/>
            <person name="Jabbari K."/>
            <person name="Jubin C."/>
            <person name="Kawai H."/>
            <person name="Kimura K."/>
            <person name="Kloareg B."/>
            <person name="Kupper F.C."/>
            <person name="Lang D."/>
            <person name="Le Bail A."/>
            <person name="Leblanc C."/>
            <person name="Lerouge P."/>
            <person name="Lohr M."/>
            <person name="Lopez P.J."/>
            <person name="Martens C."/>
            <person name="Maumus F."/>
            <person name="Michel G."/>
            <person name="Miranda-Saavedra D."/>
            <person name="Morales J."/>
            <person name="Moreau H."/>
            <person name="Motomura T."/>
            <person name="Nagasato C."/>
            <person name="Napoli C.A."/>
            <person name="Nelson D.R."/>
            <person name="Nyvall-Collen P."/>
            <person name="Peters A.F."/>
            <person name="Pommier C."/>
            <person name="Potin P."/>
            <person name="Poulain J."/>
            <person name="Quesneville H."/>
            <person name="Read B."/>
            <person name="Rensing S.A."/>
            <person name="Ritter A."/>
            <person name="Rousvoal S."/>
            <person name="Samanta M."/>
            <person name="Samson G."/>
            <person name="Schroeder D.C."/>
            <person name="Segurens B."/>
            <person name="Strittmatter M."/>
            <person name="Tonon T."/>
            <person name="Tregear J.W."/>
            <person name="Valentin K."/>
            <person name="von Dassow P."/>
            <person name="Yamagishi T."/>
            <person name="Van de Peer Y."/>
            <person name="Wincker P."/>
        </authorList>
    </citation>
    <scope>NUCLEOTIDE SEQUENCE [LARGE SCALE GENOMIC DNA]</scope>
    <source>
        <strain evidence="3">Ec32 / CCAP1310/4</strain>
    </source>
</reference>
<sequence length="106" mass="11624">MALGNERMGLLKAERQECETEPRDSCRSQTLSVDGGGKAMKDKTDADKENTEAQAERRDSWRSQASSVDSTGEATKDKTDIEEENIDAQVEVNDVTTVAAQTTRKA</sequence>
<feature type="compositionally biased region" description="Basic and acidic residues" evidence="1">
    <location>
        <begin position="39"/>
        <end position="61"/>
    </location>
</feature>
<feature type="compositionally biased region" description="Polar residues" evidence="1">
    <location>
        <begin position="62"/>
        <end position="73"/>
    </location>
</feature>
<keyword evidence="3" id="KW-1185">Reference proteome</keyword>
<dbReference type="AlphaFoldDB" id="D7G8P2"/>
<dbReference type="InParanoid" id="D7G8P2"/>
<evidence type="ECO:0000256" key="1">
    <source>
        <dbReference type="SAM" id="MobiDB-lite"/>
    </source>
</evidence>
<accession>D7G8P2</accession>
<gene>
    <name evidence="2" type="ORF">Esi_0091_0032</name>
</gene>
<feature type="region of interest" description="Disordered" evidence="1">
    <location>
        <begin position="1"/>
        <end position="84"/>
    </location>
</feature>
<organism evidence="2 3">
    <name type="scientific">Ectocarpus siliculosus</name>
    <name type="common">Brown alga</name>
    <name type="synonym">Conferva siliculosa</name>
    <dbReference type="NCBI Taxonomy" id="2880"/>
    <lineage>
        <taxon>Eukaryota</taxon>
        <taxon>Sar</taxon>
        <taxon>Stramenopiles</taxon>
        <taxon>Ochrophyta</taxon>
        <taxon>PX clade</taxon>
        <taxon>Phaeophyceae</taxon>
        <taxon>Ectocarpales</taxon>
        <taxon>Ectocarpaceae</taxon>
        <taxon>Ectocarpus</taxon>
    </lineage>
</organism>
<dbReference type="Proteomes" id="UP000002630">
    <property type="component" value="Unassembled WGS sequence"/>
</dbReference>